<dbReference type="InterPro" id="IPR036388">
    <property type="entry name" value="WH-like_DNA-bd_sf"/>
</dbReference>
<dbReference type="PANTHER" id="PTHR42942">
    <property type="entry name" value="6-O-METHYLGUANINE DNA METHYLTRANSFERASE"/>
    <property type="match status" value="1"/>
</dbReference>
<protein>
    <submittedName>
        <fullName evidence="3">MGMT family protein</fullName>
    </submittedName>
</protein>
<dbReference type="InterPro" id="IPR052520">
    <property type="entry name" value="ATL_DNA_repair"/>
</dbReference>
<evidence type="ECO:0000256" key="1">
    <source>
        <dbReference type="ARBA" id="ARBA00022763"/>
    </source>
</evidence>
<dbReference type="Gene3D" id="1.10.10.10">
    <property type="entry name" value="Winged helix-like DNA-binding domain superfamily/Winged helix DNA-binding domain"/>
    <property type="match status" value="1"/>
</dbReference>
<dbReference type="EMBL" id="JAQQAL010000002">
    <property type="protein sequence ID" value="MDC7225173.1"/>
    <property type="molecule type" value="Genomic_DNA"/>
</dbReference>
<dbReference type="InterPro" id="IPR036217">
    <property type="entry name" value="MethylDNA_cys_MeTrfase_DNAb"/>
</dbReference>
<dbReference type="PANTHER" id="PTHR42942:SF1">
    <property type="entry name" value="ALKYLTRANSFERASE-LIKE PROTEIN 1"/>
    <property type="match status" value="1"/>
</dbReference>
<reference evidence="3 4" key="1">
    <citation type="submission" date="2022-12" db="EMBL/GenBank/DDBJ databases">
        <title>Metagenome assembled genome from gulf of manar.</title>
        <authorList>
            <person name="Kohli P."/>
            <person name="Pk S."/>
            <person name="Venkata Ramana C."/>
            <person name="Sasikala C."/>
        </authorList>
    </citation>
    <scope>NUCLEOTIDE SEQUENCE [LARGE SCALE GENOMIC DNA]</scope>
    <source>
        <strain evidence="3">JB008</strain>
    </source>
</reference>
<dbReference type="Pfam" id="PF01035">
    <property type="entry name" value="DNA_binding_1"/>
    <property type="match status" value="1"/>
</dbReference>
<comment type="caution">
    <text evidence="3">The sequence shown here is derived from an EMBL/GenBank/DDBJ whole genome shotgun (WGS) entry which is preliminary data.</text>
</comment>
<dbReference type="InterPro" id="IPR014048">
    <property type="entry name" value="MethylDNA_cys_MeTrfase_DNA-bd"/>
</dbReference>
<dbReference type="GO" id="GO:0006281">
    <property type="term" value="P:DNA repair"/>
    <property type="evidence" value="ECO:0007669"/>
    <property type="project" value="InterPro"/>
</dbReference>
<feature type="domain" description="Methylated-DNA-[protein]-cysteine S-methyltransferase DNA binding" evidence="2">
    <location>
        <begin position="3"/>
        <end position="83"/>
    </location>
</feature>
<gene>
    <name evidence="3" type="ORF">PQJ61_00250</name>
</gene>
<proteinExistence type="predicted"/>
<evidence type="ECO:0000259" key="2">
    <source>
        <dbReference type="Pfam" id="PF01035"/>
    </source>
</evidence>
<dbReference type="CDD" id="cd06445">
    <property type="entry name" value="ATase"/>
    <property type="match status" value="1"/>
</dbReference>
<dbReference type="GO" id="GO:0003824">
    <property type="term" value="F:catalytic activity"/>
    <property type="evidence" value="ECO:0007669"/>
    <property type="project" value="InterPro"/>
</dbReference>
<evidence type="ECO:0000313" key="4">
    <source>
        <dbReference type="Proteomes" id="UP001221217"/>
    </source>
</evidence>
<sequence>MTEFSKRVINLIASIPEGRVASYGRIAGIAGNPRAARQVSRLLHSSGKKYNLPWHRVLSSTGTILLKGEHAIIQRGLLESEGIEFDSNGSVDMDIYEI</sequence>
<accession>A0AAJ1ICA9</accession>
<evidence type="ECO:0000313" key="3">
    <source>
        <dbReference type="EMBL" id="MDC7225173.1"/>
    </source>
</evidence>
<name>A0AAJ1ICA9_9SPIO</name>
<dbReference type="SUPFAM" id="SSF46767">
    <property type="entry name" value="Methylated DNA-protein cysteine methyltransferase, C-terminal domain"/>
    <property type="match status" value="1"/>
</dbReference>
<dbReference type="AlphaFoldDB" id="A0AAJ1ICA9"/>
<dbReference type="Proteomes" id="UP001221217">
    <property type="component" value="Unassembled WGS sequence"/>
</dbReference>
<keyword evidence="1" id="KW-0227">DNA damage</keyword>
<organism evidence="3 4">
    <name type="scientific">Candidatus Thalassospirochaeta sargassi</name>
    <dbReference type="NCBI Taxonomy" id="3119039"/>
    <lineage>
        <taxon>Bacteria</taxon>
        <taxon>Pseudomonadati</taxon>
        <taxon>Spirochaetota</taxon>
        <taxon>Spirochaetia</taxon>
        <taxon>Spirochaetales</taxon>
        <taxon>Spirochaetaceae</taxon>
        <taxon>Candidatus Thalassospirochaeta</taxon>
    </lineage>
</organism>